<comment type="caution">
    <text evidence="1">The sequence shown here is derived from an EMBL/GenBank/DDBJ whole genome shotgun (WGS) entry which is preliminary data.</text>
</comment>
<organism evidence="1 2">
    <name type="scientific">Trichonephila clavata</name>
    <name type="common">Joro spider</name>
    <name type="synonym">Nephila clavata</name>
    <dbReference type="NCBI Taxonomy" id="2740835"/>
    <lineage>
        <taxon>Eukaryota</taxon>
        <taxon>Metazoa</taxon>
        <taxon>Ecdysozoa</taxon>
        <taxon>Arthropoda</taxon>
        <taxon>Chelicerata</taxon>
        <taxon>Arachnida</taxon>
        <taxon>Araneae</taxon>
        <taxon>Araneomorphae</taxon>
        <taxon>Entelegynae</taxon>
        <taxon>Araneoidea</taxon>
        <taxon>Nephilidae</taxon>
        <taxon>Trichonephila</taxon>
    </lineage>
</organism>
<dbReference type="AlphaFoldDB" id="A0A8X6EXR6"/>
<gene>
    <name evidence="1" type="ORF">TNCT_548951</name>
</gene>
<reference evidence="1" key="1">
    <citation type="submission" date="2020-07" db="EMBL/GenBank/DDBJ databases">
        <title>Multicomponent nature underlies the extraordinary mechanical properties of spider dragline silk.</title>
        <authorList>
            <person name="Kono N."/>
            <person name="Nakamura H."/>
            <person name="Mori M."/>
            <person name="Yoshida Y."/>
            <person name="Ohtoshi R."/>
            <person name="Malay A.D."/>
            <person name="Moran D.A.P."/>
            <person name="Tomita M."/>
            <person name="Numata K."/>
            <person name="Arakawa K."/>
        </authorList>
    </citation>
    <scope>NUCLEOTIDE SEQUENCE</scope>
</reference>
<dbReference type="Proteomes" id="UP000887116">
    <property type="component" value="Unassembled WGS sequence"/>
</dbReference>
<evidence type="ECO:0000313" key="2">
    <source>
        <dbReference type="Proteomes" id="UP000887116"/>
    </source>
</evidence>
<sequence>MKFEYKFIANKVEEIRRLWLKEDWRYVPGIQNPSDLLSRGCLGRTLKKERWWEGPPWLRNPIEDGSKSEHFPDIWKWSTQKSRKIS</sequence>
<proteinExistence type="predicted"/>
<accession>A0A8X6EXR6</accession>
<evidence type="ECO:0000313" key="1">
    <source>
        <dbReference type="EMBL" id="GFQ65363.1"/>
    </source>
</evidence>
<keyword evidence="2" id="KW-1185">Reference proteome</keyword>
<dbReference type="EMBL" id="BMAO01000228">
    <property type="protein sequence ID" value="GFQ65363.1"/>
    <property type="molecule type" value="Genomic_DNA"/>
</dbReference>
<protein>
    <submittedName>
        <fullName evidence="1">Uncharacterized protein</fullName>
    </submittedName>
</protein>
<name>A0A8X6EXR6_TRICU</name>
<dbReference type="OrthoDB" id="6431403at2759"/>